<proteinExistence type="predicted"/>
<evidence type="ECO:0000256" key="1">
    <source>
        <dbReference type="SAM" id="MobiDB-lite"/>
    </source>
</evidence>
<dbReference type="EMBL" id="JAPFFF010000008">
    <property type="protein sequence ID" value="KAK8885109.1"/>
    <property type="molecule type" value="Genomic_DNA"/>
</dbReference>
<organism evidence="2 3">
    <name type="scientific">Tritrichomonas musculus</name>
    <dbReference type="NCBI Taxonomy" id="1915356"/>
    <lineage>
        <taxon>Eukaryota</taxon>
        <taxon>Metamonada</taxon>
        <taxon>Parabasalia</taxon>
        <taxon>Tritrichomonadida</taxon>
        <taxon>Tritrichomonadidae</taxon>
        <taxon>Tritrichomonas</taxon>
    </lineage>
</organism>
<evidence type="ECO:0000313" key="3">
    <source>
        <dbReference type="Proteomes" id="UP001470230"/>
    </source>
</evidence>
<comment type="caution">
    <text evidence="2">The sequence shown here is derived from an EMBL/GenBank/DDBJ whole genome shotgun (WGS) entry which is preliminary data.</text>
</comment>
<gene>
    <name evidence="2" type="ORF">M9Y10_044238</name>
</gene>
<feature type="region of interest" description="Disordered" evidence="1">
    <location>
        <begin position="32"/>
        <end position="70"/>
    </location>
</feature>
<reference evidence="2 3" key="1">
    <citation type="submission" date="2024-04" db="EMBL/GenBank/DDBJ databases">
        <title>Tritrichomonas musculus Genome.</title>
        <authorList>
            <person name="Alves-Ferreira E."/>
            <person name="Grigg M."/>
            <person name="Lorenzi H."/>
            <person name="Galac M."/>
        </authorList>
    </citation>
    <scope>NUCLEOTIDE SEQUENCE [LARGE SCALE GENOMIC DNA]</scope>
    <source>
        <strain evidence="2 3">EAF2021</strain>
    </source>
</reference>
<dbReference type="Proteomes" id="UP001470230">
    <property type="component" value="Unassembled WGS sequence"/>
</dbReference>
<name>A0ABR2K1Y6_9EUKA</name>
<evidence type="ECO:0000313" key="2">
    <source>
        <dbReference type="EMBL" id="KAK8885109.1"/>
    </source>
</evidence>
<sequence>MNSRPVVPNIDADDSSFFESFSDSLEYSDYLANGSDQQNDDFEIFDDHSDNNKISGKSKKNKKKPKRKISLSESAQTFKNKYYSIFTKKKKFSKNIVKQIHELMRLTLGLPKMTREEVRCSDIYFQNYEPFKIKILNFLIRNQRIIDFYYFRLKDAKTIIYLNK</sequence>
<accession>A0ABR2K1Y6</accession>
<protein>
    <submittedName>
        <fullName evidence="2">Uncharacterized protein</fullName>
    </submittedName>
</protein>
<keyword evidence="3" id="KW-1185">Reference proteome</keyword>
<feature type="compositionally biased region" description="Basic residues" evidence="1">
    <location>
        <begin position="56"/>
        <end position="69"/>
    </location>
</feature>